<dbReference type="Proteomes" id="UP000299102">
    <property type="component" value="Unassembled WGS sequence"/>
</dbReference>
<evidence type="ECO:0000313" key="1">
    <source>
        <dbReference type="EMBL" id="GBP53730.1"/>
    </source>
</evidence>
<comment type="caution">
    <text evidence="1">The sequence shown here is derived from an EMBL/GenBank/DDBJ whole genome shotgun (WGS) entry which is preliminary data.</text>
</comment>
<evidence type="ECO:0000313" key="2">
    <source>
        <dbReference type="Proteomes" id="UP000299102"/>
    </source>
</evidence>
<dbReference type="AlphaFoldDB" id="A0A4C1WSB2"/>
<reference evidence="1 2" key="1">
    <citation type="journal article" date="2019" name="Commun. Biol.">
        <title>The bagworm genome reveals a unique fibroin gene that provides high tensile strength.</title>
        <authorList>
            <person name="Kono N."/>
            <person name="Nakamura H."/>
            <person name="Ohtoshi R."/>
            <person name="Tomita M."/>
            <person name="Numata K."/>
            <person name="Arakawa K."/>
        </authorList>
    </citation>
    <scope>NUCLEOTIDE SEQUENCE [LARGE SCALE GENOMIC DNA]</scope>
</reference>
<proteinExistence type="predicted"/>
<name>A0A4C1WSB2_EUMVA</name>
<accession>A0A4C1WSB2</accession>
<protein>
    <submittedName>
        <fullName evidence="1">Uncharacterized protein</fullName>
    </submittedName>
</protein>
<sequence>MAPAHEYHDRVAVARLTHIKGNRANRLHRRHGKAIYAARCQRVAPHFDVSGQDVVIGLHALELNLYSPQVRLDLLVLLLINRHDPYLQTASNKNGGSLRITDQLGVFYHLQLVAEYYYCRFS</sequence>
<keyword evidence="2" id="KW-1185">Reference proteome</keyword>
<dbReference type="EMBL" id="BGZK01000632">
    <property type="protein sequence ID" value="GBP53730.1"/>
    <property type="molecule type" value="Genomic_DNA"/>
</dbReference>
<gene>
    <name evidence="1" type="ORF">EVAR_39884_1</name>
</gene>
<organism evidence="1 2">
    <name type="scientific">Eumeta variegata</name>
    <name type="common">Bagworm moth</name>
    <name type="synonym">Eumeta japonica</name>
    <dbReference type="NCBI Taxonomy" id="151549"/>
    <lineage>
        <taxon>Eukaryota</taxon>
        <taxon>Metazoa</taxon>
        <taxon>Ecdysozoa</taxon>
        <taxon>Arthropoda</taxon>
        <taxon>Hexapoda</taxon>
        <taxon>Insecta</taxon>
        <taxon>Pterygota</taxon>
        <taxon>Neoptera</taxon>
        <taxon>Endopterygota</taxon>
        <taxon>Lepidoptera</taxon>
        <taxon>Glossata</taxon>
        <taxon>Ditrysia</taxon>
        <taxon>Tineoidea</taxon>
        <taxon>Psychidae</taxon>
        <taxon>Oiketicinae</taxon>
        <taxon>Eumeta</taxon>
    </lineage>
</organism>